<sequence>DAAIEAAARRLLDAGADRLPALRVGGTLFAGEERIAEAAAAARWGRAGEVADV</sequence>
<dbReference type="EMBL" id="CADCTU010000205">
    <property type="protein sequence ID" value="CAA9302469.1"/>
    <property type="molecule type" value="Genomic_DNA"/>
</dbReference>
<protein>
    <submittedName>
        <fullName evidence="1">Uncharacterized protein</fullName>
    </submittedName>
</protein>
<organism evidence="1">
    <name type="scientific">uncultured Gemmatimonadaceae bacterium</name>
    <dbReference type="NCBI Taxonomy" id="246130"/>
    <lineage>
        <taxon>Bacteria</taxon>
        <taxon>Pseudomonadati</taxon>
        <taxon>Gemmatimonadota</taxon>
        <taxon>Gemmatimonadia</taxon>
        <taxon>Gemmatimonadales</taxon>
        <taxon>Gemmatimonadaceae</taxon>
        <taxon>environmental samples</taxon>
    </lineage>
</organism>
<reference evidence="1" key="1">
    <citation type="submission" date="2020-02" db="EMBL/GenBank/DDBJ databases">
        <authorList>
            <person name="Meier V. D."/>
        </authorList>
    </citation>
    <scope>NUCLEOTIDE SEQUENCE</scope>
    <source>
        <strain evidence="1">AVDCRST_MAG11</strain>
    </source>
</reference>
<dbReference type="AlphaFoldDB" id="A0A6J4KD02"/>
<proteinExistence type="predicted"/>
<feature type="non-terminal residue" evidence="1">
    <location>
        <position position="1"/>
    </location>
</feature>
<accession>A0A6J4KD02</accession>
<name>A0A6J4KD02_9BACT</name>
<gene>
    <name evidence="1" type="ORF">AVDCRST_MAG11-933</name>
</gene>
<evidence type="ECO:0000313" key="1">
    <source>
        <dbReference type="EMBL" id="CAA9302469.1"/>
    </source>
</evidence>